<organism evidence="1 2">
    <name type="scientific">Mesorhizobium montanum</name>
    <dbReference type="NCBI Taxonomy" id="3072323"/>
    <lineage>
        <taxon>Bacteria</taxon>
        <taxon>Pseudomonadati</taxon>
        <taxon>Pseudomonadota</taxon>
        <taxon>Alphaproteobacteria</taxon>
        <taxon>Hyphomicrobiales</taxon>
        <taxon>Phyllobacteriaceae</taxon>
        <taxon>Mesorhizobium</taxon>
    </lineage>
</organism>
<dbReference type="Proteomes" id="UP001276840">
    <property type="component" value="Unassembled WGS sequence"/>
</dbReference>
<evidence type="ECO:0000313" key="1">
    <source>
        <dbReference type="EMBL" id="MDX8527873.1"/>
    </source>
</evidence>
<reference evidence="1 2" key="1">
    <citation type="submission" date="2023-08" db="EMBL/GenBank/DDBJ databases">
        <title>Implementing the SeqCode for naming new Mesorhizobium species isolated from Vachellia karroo root nodules.</title>
        <authorList>
            <person name="Van Lill M."/>
        </authorList>
    </citation>
    <scope>NUCLEOTIDE SEQUENCE [LARGE SCALE GENOMIC DNA]</scope>
    <source>
        <strain evidence="1 2">MSK 1335</strain>
    </source>
</reference>
<dbReference type="RefSeq" id="WP_320235817.1">
    <property type="nucleotide sequence ID" value="NZ_JAVIJF010000021.1"/>
</dbReference>
<evidence type="ECO:0000313" key="2">
    <source>
        <dbReference type="Proteomes" id="UP001276840"/>
    </source>
</evidence>
<gene>
    <name evidence="1" type="ORF">RFM68_25585</name>
</gene>
<dbReference type="EMBL" id="JAVIJF010000021">
    <property type="protein sequence ID" value="MDX8527873.1"/>
    <property type="molecule type" value="Genomic_DNA"/>
</dbReference>
<accession>A0ABU4ZR53</accession>
<keyword evidence="2" id="KW-1185">Reference proteome</keyword>
<sequence length="57" mass="6348">MTETRDIKEPFHVTLEMIGAGVELFEKHDAEKYDPEVLVAAILYRAQELAAAEAVTS</sequence>
<proteinExistence type="predicted"/>
<name>A0ABU4ZR53_9HYPH</name>
<protein>
    <submittedName>
        <fullName evidence="1">Uncharacterized protein</fullName>
    </submittedName>
</protein>
<comment type="caution">
    <text evidence="1">The sequence shown here is derived from an EMBL/GenBank/DDBJ whole genome shotgun (WGS) entry which is preliminary data.</text>
</comment>